<evidence type="ECO:0000313" key="2">
    <source>
        <dbReference type="Proteomes" id="UP001620295"/>
    </source>
</evidence>
<name>A0ABW8LL22_9ACTN</name>
<gene>
    <name evidence="1" type="ORF">ACI2L5_14985</name>
</gene>
<evidence type="ECO:0008006" key="3">
    <source>
        <dbReference type="Google" id="ProtNLM"/>
    </source>
</evidence>
<accession>A0ABW8LL22</accession>
<dbReference type="RefSeq" id="WP_404746391.1">
    <property type="nucleotide sequence ID" value="NZ_JBJDQH010000005.1"/>
</dbReference>
<keyword evidence="2" id="KW-1185">Reference proteome</keyword>
<dbReference type="EMBL" id="JBJDQH010000005">
    <property type="protein sequence ID" value="MFK4266233.1"/>
    <property type="molecule type" value="Genomic_DNA"/>
</dbReference>
<sequence>MRDVYSPIPELNLLKEFSDRIGRVWYSAGFELCEYGVDAGLDTWSEDPEFLAPFIPFAKATRSGSHYALWRCDDRADLTTLPVVFVGDDGDLDIVARNLLELFQLLTIDDETLNPDFVEQHTEGHEEYLTWLDETFGLRPPEDLDALRAGLKEHDERFKTWATRFVELD</sequence>
<proteinExistence type="predicted"/>
<organism evidence="1 2">
    <name type="scientific">Streptomyces milbemycinicus</name>
    <dbReference type="NCBI Taxonomy" id="476552"/>
    <lineage>
        <taxon>Bacteria</taxon>
        <taxon>Bacillati</taxon>
        <taxon>Actinomycetota</taxon>
        <taxon>Actinomycetes</taxon>
        <taxon>Kitasatosporales</taxon>
        <taxon>Streptomycetaceae</taxon>
        <taxon>Streptomyces</taxon>
    </lineage>
</organism>
<reference evidence="1 2" key="1">
    <citation type="submission" date="2024-11" db="EMBL/GenBank/DDBJ databases">
        <title>The Natural Products Discovery Center: Release of the First 8490 Sequenced Strains for Exploring Actinobacteria Biosynthetic Diversity.</title>
        <authorList>
            <person name="Kalkreuter E."/>
            <person name="Kautsar S.A."/>
            <person name="Yang D."/>
            <person name="Bader C.D."/>
            <person name="Teijaro C.N."/>
            <person name="Fluegel L."/>
            <person name="Davis C.M."/>
            <person name="Simpson J.R."/>
            <person name="Lauterbach L."/>
            <person name="Steele A.D."/>
            <person name="Gui C."/>
            <person name="Meng S."/>
            <person name="Li G."/>
            <person name="Viehrig K."/>
            <person name="Ye F."/>
            <person name="Su P."/>
            <person name="Kiefer A.F."/>
            <person name="Nichols A."/>
            <person name="Cepeda A.J."/>
            <person name="Yan W."/>
            <person name="Fan B."/>
            <person name="Jiang Y."/>
            <person name="Adhikari A."/>
            <person name="Zheng C.-J."/>
            <person name="Schuster L."/>
            <person name="Cowan T.M."/>
            <person name="Smanski M.J."/>
            <person name="Chevrette M.G."/>
            <person name="De Carvalho L.P.S."/>
            <person name="Shen B."/>
        </authorList>
    </citation>
    <scope>NUCLEOTIDE SEQUENCE [LARGE SCALE GENOMIC DNA]</scope>
    <source>
        <strain evidence="1 2">NPDC020863</strain>
    </source>
</reference>
<protein>
    <recommendedName>
        <fullName evidence="3">SUKH-4 immunity protein</fullName>
    </recommendedName>
</protein>
<comment type="caution">
    <text evidence="1">The sequence shown here is derived from an EMBL/GenBank/DDBJ whole genome shotgun (WGS) entry which is preliminary data.</text>
</comment>
<evidence type="ECO:0000313" key="1">
    <source>
        <dbReference type="EMBL" id="MFK4266233.1"/>
    </source>
</evidence>
<dbReference type="Proteomes" id="UP001620295">
    <property type="component" value="Unassembled WGS sequence"/>
</dbReference>